<dbReference type="Proteomes" id="UP000215563">
    <property type="component" value="Unassembled WGS sequence"/>
</dbReference>
<accession>A0A229R9Y0</accession>
<evidence type="ECO:0000313" key="2">
    <source>
        <dbReference type="EMBL" id="OXM43456.1"/>
    </source>
</evidence>
<comment type="caution">
    <text evidence="2">The sequence shown here is derived from an EMBL/GenBank/DDBJ whole genome shotgun (WGS) entry which is preliminary data.</text>
</comment>
<dbReference type="RefSeq" id="WP_026467749.1">
    <property type="nucleotide sequence ID" value="NZ_KB913032.1"/>
</dbReference>
<evidence type="ECO:0000313" key="3">
    <source>
        <dbReference type="Proteomes" id="UP000215563"/>
    </source>
</evidence>
<feature type="domain" description="Helix-turn-helix" evidence="1">
    <location>
        <begin position="14"/>
        <end position="57"/>
    </location>
</feature>
<proteinExistence type="predicted"/>
<reference evidence="2 3" key="1">
    <citation type="submission" date="2017-07" db="EMBL/GenBank/DDBJ databases">
        <title>Amycolatopsis alba DSM 44262 Genome sequencing and assembly.</title>
        <authorList>
            <person name="Kaur N."/>
            <person name="Mayilraj S."/>
        </authorList>
    </citation>
    <scope>NUCLEOTIDE SEQUENCE [LARGE SCALE GENOMIC DNA]</scope>
    <source>
        <strain evidence="2 3">DSM 44262</strain>
    </source>
</reference>
<evidence type="ECO:0000259" key="1">
    <source>
        <dbReference type="Pfam" id="PF12728"/>
    </source>
</evidence>
<dbReference type="EMBL" id="NMQU01000148">
    <property type="protein sequence ID" value="OXM43456.1"/>
    <property type="molecule type" value="Genomic_DNA"/>
</dbReference>
<gene>
    <name evidence="2" type="ORF">CFP75_38435</name>
</gene>
<dbReference type="Pfam" id="PF12728">
    <property type="entry name" value="HTH_17"/>
    <property type="match status" value="1"/>
</dbReference>
<organism evidence="2 3">
    <name type="scientific">Amycolatopsis alba DSM 44262</name>
    <dbReference type="NCBI Taxonomy" id="1125972"/>
    <lineage>
        <taxon>Bacteria</taxon>
        <taxon>Bacillati</taxon>
        <taxon>Actinomycetota</taxon>
        <taxon>Actinomycetes</taxon>
        <taxon>Pseudonocardiales</taxon>
        <taxon>Pseudonocardiaceae</taxon>
        <taxon>Amycolatopsis</taxon>
    </lineage>
</organism>
<sequence>MRNLGDKAEKPRFFSVNEAARILRMSPMTLYRAINSGSFPAIRVRGRLTVPAGAIDKMEKAALYRNEVVDAAEFTSTMPAPADVLTPETGA</sequence>
<keyword evidence="3" id="KW-1185">Reference proteome</keyword>
<dbReference type="AlphaFoldDB" id="A0A229R9Y0"/>
<name>A0A229R9Y0_AMYAL</name>
<dbReference type="InterPro" id="IPR041657">
    <property type="entry name" value="HTH_17"/>
</dbReference>
<protein>
    <submittedName>
        <fullName evidence="2">Helix-turn-helix domain-containing protein</fullName>
    </submittedName>
</protein>
<dbReference type="OrthoDB" id="3389529at2"/>